<gene>
    <name evidence="11" type="ORF">ACOC_LOCUS1609</name>
</gene>
<dbReference type="SMART" id="SM00112">
    <property type="entry name" value="CA"/>
    <property type="match status" value="2"/>
</dbReference>
<reference evidence="13" key="1">
    <citation type="submission" date="2016-04" db="UniProtKB">
        <authorList>
            <consortium name="WormBaseParasite"/>
        </authorList>
    </citation>
    <scope>IDENTIFICATION</scope>
</reference>
<keyword evidence="4 8" id="KW-0106">Calcium</keyword>
<sequence>MEVQLQNSYSNAHFRREKYSRSITVDKVHPGNQLLQVELEGVPIDEASFVILHGNPGWLSIEDYGGRIWIDSYIRQYKIKCINVNEAALEVQLSKKKLQRGGGRQLPGGDRGRRSAERRAAGPDAARDHGGRGIHVREQAFLPKLLRTSARSRISLAESSSEFFVPFKLRRNAVVNIESAFAIDEDGQQRDFQEGDLTISKEAVVFRKRSLVDLRVISVQLVSERETATVFLTLTSSPEFIESRRKELARPLFPLPWTREDSVIELSISEELPPGHIIYTLPAVNPMDGSLVSLVMDGDMKEMFAVDSTTGAISVVQRLDFESLSPSDRTFSLRLSAGLLGYEAEAELGISIINIDDNAPTLEKEGMLEVAIPENLSPSTTIAHLRVTDRDALGSVDDFSVLKSGIGSELFSAYILNGSLMVAVAENATLDREVMERQTVHLTVRDTAGNQDSVTLHVLLLDVNDNTPKFSQNQYAIQVVDNWPVDTVVDRLTAYDSDDGRNSYVTYSLAAGSIK</sequence>
<dbReference type="PANTHER" id="PTHR24028">
    <property type="entry name" value="CADHERIN-87A"/>
    <property type="match status" value="1"/>
</dbReference>
<evidence type="ECO:0000256" key="3">
    <source>
        <dbReference type="ARBA" id="ARBA00022737"/>
    </source>
</evidence>
<keyword evidence="7" id="KW-0325">Glycoprotein</keyword>
<evidence type="ECO:0000256" key="8">
    <source>
        <dbReference type="PROSITE-ProRule" id="PRU00043"/>
    </source>
</evidence>
<dbReference type="InterPro" id="IPR050174">
    <property type="entry name" value="Protocadherin/Cadherin-CA"/>
</dbReference>
<dbReference type="GO" id="GO:0005509">
    <property type="term" value="F:calcium ion binding"/>
    <property type="evidence" value="ECO:0007669"/>
    <property type="project" value="UniProtKB-UniRule"/>
</dbReference>
<accession>A0A158PE76</accession>
<dbReference type="PRINTS" id="PR00205">
    <property type="entry name" value="CADHERIN"/>
</dbReference>
<evidence type="ECO:0000313" key="13">
    <source>
        <dbReference type="WBParaSite" id="ACOC_0000160801-mRNA-1"/>
    </source>
</evidence>
<protein>
    <submittedName>
        <fullName evidence="13">Cadherin domain protein</fullName>
    </submittedName>
</protein>
<comment type="subcellular location">
    <subcellularLocation>
        <location evidence="1">Membrane</location>
        <topology evidence="1">Single-pass membrane protein</topology>
    </subcellularLocation>
</comment>
<dbReference type="AlphaFoldDB" id="A0A158PE76"/>
<dbReference type="InterPro" id="IPR015919">
    <property type="entry name" value="Cadherin-like_sf"/>
</dbReference>
<keyword evidence="3" id="KW-0677">Repeat</keyword>
<dbReference type="InterPro" id="IPR002126">
    <property type="entry name" value="Cadherin-like_dom"/>
</dbReference>
<dbReference type="PROSITE" id="PS50268">
    <property type="entry name" value="CADHERIN_2"/>
    <property type="match status" value="2"/>
</dbReference>
<dbReference type="InterPro" id="IPR020894">
    <property type="entry name" value="Cadherin_CS"/>
</dbReference>
<evidence type="ECO:0000313" key="11">
    <source>
        <dbReference type="EMBL" id="VDM53194.1"/>
    </source>
</evidence>
<keyword evidence="5" id="KW-1133">Transmembrane helix</keyword>
<reference evidence="11 12" key="2">
    <citation type="submission" date="2018-11" db="EMBL/GenBank/DDBJ databases">
        <authorList>
            <consortium name="Pathogen Informatics"/>
        </authorList>
    </citation>
    <scope>NUCLEOTIDE SEQUENCE [LARGE SCALE GENOMIC DNA]</scope>
    <source>
        <strain evidence="11 12">Costa Rica</strain>
    </source>
</reference>
<evidence type="ECO:0000313" key="12">
    <source>
        <dbReference type="Proteomes" id="UP000267027"/>
    </source>
</evidence>
<keyword evidence="2" id="KW-0812">Transmembrane</keyword>
<evidence type="ECO:0000256" key="7">
    <source>
        <dbReference type="ARBA" id="ARBA00023180"/>
    </source>
</evidence>
<feature type="domain" description="Cadherin" evidence="10">
    <location>
        <begin position="260"/>
        <end position="362"/>
    </location>
</feature>
<feature type="domain" description="Cadherin" evidence="10">
    <location>
        <begin position="364"/>
        <end position="470"/>
    </location>
</feature>
<dbReference type="OrthoDB" id="5834527at2759"/>
<dbReference type="SUPFAM" id="SSF49313">
    <property type="entry name" value="Cadherin-like"/>
    <property type="match status" value="3"/>
</dbReference>
<keyword evidence="6" id="KW-0472">Membrane</keyword>
<evidence type="ECO:0000256" key="2">
    <source>
        <dbReference type="ARBA" id="ARBA00022692"/>
    </source>
</evidence>
<dbReference type="EMBL" id="UYYA01000252">
    <property type="protein sequence ID" value="VDM53194.1"/>
    <property type="molecule type" value="Genomic_DNA"/>
</dbReference>
<dbReference type="CDD" id="cd11304">
    <property type="entry name" value="Cadherin_repeat"/>
    <property type="match status" value="3"/>
</dbReference>
<dbReference type="GO" id="GO:0005886">
    <property type="term" value="C:plasma membrane"/>
    <property type="evidence" value="ECO:0007669"/>
    <property type="project" value="InterPro"/>
</dbReference>
<feature type="region of interest" description="Disordered" evidence="9">
    <location>
        <begin position="100"/>
        <end position="130"/>
    </location>
</feature>
<dbReference type="GO" id="GO:0007156">
    <property type="term" value="P:homophilic cell adhesion via plasma membrane adhesion molecules"/>
    <property type="evidence" value="ECO:0007669"/>
    <property type="project" value="InterPro"/>
</dbReference>
<organism evidence="13">
    <name type="scientific">Angiostrongylus costaricensis</name>
    <name type="common">Nematode worm</name>
    <dbReference type="NCBI Taxonomy" id="334426"/>
    <lineage>
        <taxon>Eukaryota</taxon>
        <taxon>Metazoa</taxon>
        <taxon>Ecdysozoa</taxon>
        <taxon>Nematoda</taxon>
        <taxon>Chromadorea</taxon>
        <taxon>Rhabditida</taxon>
        <taxon>Rhabditina</taxon>
        <taxon>Rhabditomorpha</taxon>
        <taxon>Strongyloidea</taxon>
        <taxon>Metastrongylidae</taxon>
        <taxon>Angiostrongylus</taxon>
    </lineage>
</organism>
<dbReference type="Gene3D" id="2.60.40.60">
    <property type="entry name" value="Cadherins"/>
    <property type="match status" value="3"/>
</dbReference>
<evidence type="ECO:0000256" key="4">
    <source>
        <dbReference type="ARBA" id="ARBA00022837"/>
    </source>
</evidence>
<dbReference type="STRING" id="334426.A0A158PE76"/>
<dbReference type="PROSITE" id="PS00232">
    <property type="entry name" value="CADHERIN_1"/>
    <property type="match status" value="1"/>
</dbReference>
<name>A0A158PE76_ANGCS</name>
<evidence type="ECO:0000259" key="10">
    <source>
        <dbReference type="PROSITE" id="PS50268"/>
    </source>
</evidence>
<dbReference type="WBParaSite" id="ACOC_0000160801-mRNA-1">
    <property type="protein sequence ID" value="ACOC_0000160801-mRNA-1"/>
    <property type="gene ID" value="ACOC_0000160801"/>
</dbReference>
<feature type="compositionally biased region" description="Basic and acidic residues" evidence="9">
    <location>
        <begin position="110"/>
        <end position="130"/>
    </location>
</feature>
<dbReference type="OMA" id="RIWIDSY"/>
<dbReference type="Proteomes" id="UP000267027">
    <property type="component" value="Unassembled WGS sequence"/>
</dbReference>
<dbReference type="PANTHER" id="PTHR24028:SF146">
    <property type="entry name" value="CADHERIN 96CB, ISOFORM D-RELATED"/>
    <property type="match status" value="1"/>
</dbReference>
<evidence type="ECO:0000256" key="5">
    <source>
        <dbReference type="ARBA" id="ARBA00022989"/>
    </source>
</evidence>
<proteinExistence type="predicted"/>
<evidence type="ECO:0000256" key="9">
    <source>
        <dbReference type="SAM" id="MobiDB-lite"/>
    </source>
</evidence>
<keyword evidence="12" id="KW-1185">Reference proteome</keyword>
<evidence type="ECO:0000256" key="6">
    <source>
        <dbReference type="ARBA" id="ARBA00023136"/>
    </source>
</evidence>
<evidence type="ECO:0000256" key="1">
    <source>
        <dbReference type="ARBA" id="ARBA00004167"/>
    </source>
</evidence>